<keyword evidence="5" id="KW-0732">Signal</keyword>
<dbReference type="InterPro" id="IPR018392">
    <property type="entry name" value="LysM"/>
</dbReference>
<dbReference type="Pfam" id="PF01520">
    <property type="entry name" value="Amidase_3"/>
    <property type="match status" value="1"/>
</dbReference>
<dbReference type="InterPro" id="IPR002508">
    <property type="entry name" value="MurNAc-LAA_cat"/>
</dbReference>
<feature type="region of interest" description="Disordered" evidence="4">
    <location>
        <begin position="432"/>
        <end position="457"/>
    </location>
</feature>
<dbReference type="SUPFAM" id="SSF54106">
    <property type="entry name" value="LysM domain"/>
    <property type="match status" value="1"/>
</dbReference>
<keyword evidence="8" id="KW-1185">Reference proteome</keyword>
<dbReference type="SMART" id="SM00646">
    <property type="entry name" value="Ami_3"/>
    <property type="match status" value="1"/>
</dbReference>
<dbReference type="EC" id="3.5.1.28" evidence="2"/>
<comment type="caution">
    <text evidence="7">The sequence shown here is derived from an EMBL/GenBank/DDBJ whole genome shotgun (WGS) entry which is preliminary data.</text>
</comment>
<dbReference type="SUPFAM" id="SSF53187">
    <property type="entry name" value="Zn-dependent exopeptidases"/>
    <property type="match status" value="1"/>
</dbReference>
<dbReference type="PANTHER" id="PTHR30404:SF0">
    <property type="entry name" value="N-ACETYLMURAMOYL-L-ALANINE AMIDASE AMIC"/>
    <property type="match status" value="1"/>
</dbReference>
<dbReference type="Pfam" id="PF01476">
    <property type="entry name" value="LysM"/>
    <property type="match status" value="1"/>
</dbReference>
<evidence type="ECO:0000259" key="6">
    <source>
        <dbReference type="PROSITE" id="PS51782"/>
    </source>
</evidence>
<sequence length="507" mass="52955">MRAFLNSWGGVLIVALASALAPGGARAADVTAARVWADASHTRLVFDLDGVPDYRIDRGSDQVVVDLARGKLGAGFANPAAQGLYRGMSQGRQGDRLQLTARVTAGSKVRSFVLKPSTGDHYRLVLDLLPGSSDAAADRTPAVAAQPASTPAAAPRQIAVAPASGRHGGKAIGASRQVTEQAAALLDGQRKVVVCIDAGHGGKDSGAIGPDGTMEKNVTLAVARNLAAQIDKQPGMQAVLTRDGDYFIPLARRYQIAREHDADLFVSIHADSYASGDARGSSVWVLSSRGKSSVAARMLADRENSSDLIGGVSLASEDDSLAKVLLDMQQGWAVQASDTVAGNVLKALGQIGPTHRGYVESANFVVLRSPDVPSILVETAFISNPVEERKLRDPSHQKALAEAVMSGVKNYFESTPPRGTWFAAQAARRNGTELAAAKPGKPQAAEPTDDASTAADANVRDLHRVGEGESLRSIARQYGVSISALKSANHIDGNAVRTGMVLAIPAS</sequence>
<dbReference type="Gene3D" id="3.40.630.40">
    <property type="entry name" value="Zn-dependent exopeptidases"/>
    <property type="match status" value="1"/>
</dbReference>
<dbReference type="Gene3D" id="2.60.40.3500">
    <property type="match status" value="1"/>
</dbReference>
<feature type="chain" id="PRO_5045257188" description="N-acetylmuramoyl-L-alanine amidase" evidence="5">
    <location>
        <begin position="28"/>
        <end position="507"/>
    </location>
</feature>
<dbReference type="PANTHER" id="PTHR30404">
    <property type="entry name" value="N-ACETYLMURAMOYL-L-ALANINE AMIDASE"/>
    <property type="match status" value="1"/>
</dbReference>
<dbReference type="GO" id="GO:0008745">
    <property type="term" value="F:N-acetylmuramoyl-L-alanine amidase activity"/>
    <property type="evidence" value="ECO:0007669"/>
    <property type="project" value="UniProtKB-EC"/>
</dbReference>
<dbReference type="RefSeq" id="WP_367844441.1">
    <property type="nucleotide sequence ID" value="NZ_JBFOHL010000006.1"/>
</dbReference>
<feature type="signal peptide" evidence="5">
    <location>
        <begin position="1"/>
        <end position="27"/>
    </location>
</feature>
<dbReference type="PROSITE" id="PS51782">
    <property type="entry name" value="LYSM"/>
    <property type="match status" value="1"/>
</dbReference>
<accession>A0ABV3QP30</accession>
<evidence type="ECO:0000256" key="3">
    <source>
        <dbReference type="ARBA" id="ARBA00022801"/>
    </source>
</evidence>
<dbReference type="Gene3D" id="3.10.350.10">
    <property type="entry name" value="LysM domain"/>
    <property type="match status" value="1"/>
</dbReference>
<dbReference type="CDD" id="cd02696">
    <property type="entry name" value="MurNAc-LAA"/>
    <property type="match status" value="1"/>
</dbReference>
<feature type="domain" description="LysM" evidence="6">
    <location>
        <begin position="461"/>
        <end position="504"/>
    </location>
</feature>
<evidence type="ECO:0000313" key="7">
    <source>
        <dbReference type="EMBL" id="MEW9624131.1"/>
    </source>
</evidence>
<dbReference type="InterPro" id="IPR050695">
    <property type="entry name" value="N-acetylmuramoyl_amidase_3"/>
</dbReference>
<dbReference type="InterPro" id="IPR036779">
    <property type="entry name" value="LysM_dom_sf"/>
</dbReference>
<gene>
    <name evidence="7" type="ORF">ABQJ56_07810</name>
</gene>
<reference evidence="7 8" key="1">
    <citation type="submission" date="2024-06" db="EMBL/GenBank/DDBJ databases">
        <authorList>
            <person name="Woo H."/>
        </authorList>
    </citation>
    <scope>NUCLEOTIDE SEQUENCE [LARGE SCALE GENOMIC DNA]</scope>
    <source>
        <strain evidence="7 8">S2-g</strain>
    </source>
</reference>
<dbReference type="Proteomes" id="UP001556170">
    <property type="component" value="Unassembled WGS sequence"/>
</dbReference>
<evidence type="ECO:0000256" key="4">
    <source>
        <dbReference type="SAM" id="MobiDB-lite"/>
    </source>
</evidence>
<proteinExistence type="predicted"/>
<keyword evidence="3 7" id="KW-0378">Hydrolase</keyword>
<evidence type="ECO:0000256" key="2">
    <source>
        <dbReference type="ARBA" id="ARBA00011901"/>
    </source>
</evidence>
<dbReference type="SMART" id="SM00257">
    <property type="entry name" value="LysM"/>
    <property type="match status" value="1"/>
</dbReference>
<comment type="catalytic activity">
    <reaction evidence="1">
        <text>Hydrolyzes the link between N-acetylmuramoyl residues and L-amino acid residues in certain cell-wall glycopeptides.</text>
        <dbReference type="EC" id="3.5.1.28"/>
    </reaction>
</comment>
<evidence type="ECO:0000256" key="1">
    <source>
        <dbReference type="ARBA" id="ARBA00001561"/>
    </source>
</evidence>
<protein>
    <recommendedName>
        <fullName evidence="2">N-acetylmuramoyl-L-alanine amidase</fullName>
        <ecNumber evidence="2">3.5.1.28</ecNumber>
    </recommendedName>
</protein>
<dbReference type="CDD" id="cd00118">
    <property type="entry name" value="LysM"/>
    <property type="match status" value="1"/>
</dbReference>
<name>A0ABV3QP30_9GAMM</name>
<evidence type="ECO:0000313" key="8">
    <source>
        <dbReference type="Proteomes" id="UP001556170"/>
    </source>
</evidence>
<organism evidence="7 8">
    <name type="scientific">Rhodanobacter geophilus</name>
    <dbReference type="NCBI Taxonomy" id="3162488"/>
    <lineage>
        <taxon>Bacteria</taxon>
        <taxon>Pseudomonadati</taxon>
        <taxon>Pseudomonadota</taxon>
        <taxon>Gammaproteobacteria</taxon>
        <taxon>Lysobacterales</taxon>
        <taxon>Rhodanobacteraceae</taxon>
        <taxon>Rhodanobacter</taxon>
    </lineage>
</organism>
<dbReference type="EMBL" id="JBFOHL010000006">
    <property type="protein sequence ID" value="MEW9624131.1"/>
    <property type="molecule type" value="Genomic_DNA"/>
</dbReference>
<evidence type="ECO:0000256" key="5">
    <source>
        <dbReference type="SAM" id="SignalP"/>
    </source>
</evidence>